<dbReference type="PANTHER" id="PTHR23146">
    <property type="entry name" value="LEO1 PROTEIN"/>
    <property type="match status" value="1"/>
</dbReference>
<dbReference type="GO" id="GO:0016593">
    <property type="term" value="C:Cdc73/Paf1 complex"/>
    <property type="evidence" value="ECO:0007669"/>
    <property type="project" value="InterPro"/>
</dbReference>
<gene>
    <name evidence="2" type="ORF">L596_018447</name>
</gene>
<dbReference type="PANTHER" id="PTHR23146:SF0">
    <property type="entry name" value="RNA POLYMERASE-ASSOCIATED PROTEIN LEO1"/>
    <property type="match status" value="1"/>
</dbReference>
<feature type="compositionally biased region" description="Basic and acidic residues" evidence="1">
    <location>
        <begin position="151"/>
        <end position="161"/>
    </location>
</feature>
<dbReference type="STRING" id="34508.A0A4U5N4X5"/>
<feature type="compositionally biased region" description="Basic and acidic residues" evidence="1">
    <location>
        <begin position="63"/>
        <end position="74"/>
    </location>
</feature>
<protein>
    <recommendedName>
        <fullName evidence="4">RNA polymerase-associated protein LEO1</fullName>
    </recommendedName>
</protein>
<feature type="region of interest" description="Disordered" evidence="1">
    <location>
        <begin position="1"/>
        <end position="191"/>
    </location>
</feature>
<dbReference type="AlphaFoldDB" id="A0A4U5N4X5"/>
<dbReference type="OrthoDB" id="20844at2759"/>
<dbReference type="GO" id="GO:0006368">
    <property type="term" value="P:transcription elongation by RNA polymerase II"/>
    <property type="evidence" value="ECO:0007669"/>
    <property type="project" value="InterPro"/>
</dbReference>
<reference evidence="2 3" key="1">
    <citation type="journal article" date="2015" name="Genome Biol.">
        <title>Comparative genomics of Steinernema reveals deeply conserved gene regulatory networks.</title>
        <authorList>
            <person name="Dillman A.R."/>
            <person name="Macchietto M."/>
            <person name="Porter C.F."/>
            <person name="Rogers A."/>
            <person name="Williams B."/>
            <person name="Antoshechkin I."/>
            <person name="Lee M.M."/>
            <person name="Goodwin Z."/>
            <person name="Lu X."/>
            <person name="Lewis E.E."/>
            <person name="Goodrich-Blair H."/>
            <person name="Stock S.P."/>
            <person name="Adams B.J."/>
            <person name="Sternberg P.W."/>
            <person name="Mortazavi A."/>
        </authorList>
    </citation>
    <scope>NUCLEOTIDE SEQUENCE [LARGE SCALE GENOMIC DNA]</scope>
    <source>
        <strain evidence="2 3">ALL</strain>
    </source>
</reference>
<feature type="compositionally biased region" description="Basic and acidic residues" evidence="1">
    <location>
        <begin position="94"/>
        <end position="140"/>
    </location>
</feature>
<dbReference type="Pfam" id="PF04004">
    <property type="entry name" value="Leo1"/>
    <property type="match status" value="1"/>
</dbReference>
<feature type="compositionally biased region" description="Basic and acidic residues" evidence="1">
    <location>
        <begin position="35"/>
        <end position="51"/>
    </location>
</feature>
<dbReference type="Proteomes" id="UP000298663">
    <property type="component" value="Unassembled WGS sequence"/>
</dbReference>
<dbReference type="InterPro" id="IPR007149">
    <property type="entry name" value="Leo1"/>
</dbReference>
<feature type="compositionally biased region" description="Basic and acidic residues" evidence="1">
    <location>
        <begin position="434"/>
        <end position="451"/>
    </location>
</feature>
<keyword evidence="3" id="KW-1185">Reference proteome</keyword>
<name>A0A4U5N4X5_STECR</name>
<evidence type="ECO:0008006" key="4">
    <source>
        <dbReference type="Google" id="ProtNLM"/>
    </source>
</evidence>
<dbReference type="GO" id="GO:0032968">
    <property type="term" value="P:positive regulation of transcription elongation by RNA polymerase II"/>
    <property type="evidence" value="ECO:0007669"/>
    <property type="project" value="TreeGrafter"/>
</dbReference>
<feature type="compositionally biased region" description="Low complexity" evidence="1">
    <location>
        <begin position="75"/>
        <end position="84"/>
    </location>
</feature>
<accession>A0A4U5N4X5</accession>
<feature type="region of interest" description="Disordered" evidence="1">
    <location>
        <begin position="379"/>
        <end position="404"/>
    </location>
</feature>
<dbReference type="EMBL" id="AZBU02000005">
    <property type="protein sequence ID" value="TKR77478.1"/>
    <property type="molecule type" value="Genomic_DNA"/>
</dbReference>
<evidence type="ECO:0000313" key="3">
    <source>
        <dbReference type="Proteomes" id="UP000298663"/>
    </source>
</evidence>
<feature type="compositionally biased region" description="Basic and acidic residues" evidence="1">
    <location>
        <begin position="379"/>
        <end position="394"/>
    </location>
</feature>
<organism evidence="2 3">
    <name type="scientific">Steinernema carpocapsae</name>
    <name type="common">Entomopathogenic nematode</name>
    <dbReference type="NCBI Taxonomy" id="34508"/>
    <lineage>
        <taxon>Eukaryota</taxon>
        <taxon>Metazoa</taxon>
        <taxon>Ecdysozoa</taxon>
        <taxon>Nematoda</taxon>
        <taxon>Chromadorea</taxon>
        <taxon>Rhabditida</taxon>
        <taxon>Tylenchina</taxon>
        <taxon>Panagrolaimomorpha</taxon>
        <taxon>Strongyloidoidea</taxon>
        <taxon>Steinernematidae</taxon>
        <taxon>Steinernema</taxon>
    </lineage>
</organism>
<sequence>MIDSAVPEYAMSSSEDEVHSETERNQNNADSDDAASSRHNSDEEEEEHIHIDYVPSDSDEEIEKERLEKLRLEQEAVAAAAVAQTPKSPPGPAHDSDSDLPSERHNSDVELLSDRDSDDYEKSLKSSPTKAEKPDHKDIFGGDLSDSSDSGDEKEKEKREFTEDDIVGPRLYPDEEEEEQEEDVDDPSDVMNVCTNRTTADLGKEGPLFVKFPNFLSVETKPFNTDYYEDEVDEEDTLDDEGRTRLKLKVENTIRWRTREAEDGSEIRESNAKVVKWSDGTMSMYLGGEIFEVTTQPMHEHNHLFIRQGAGLQGLSVFKRRVVFRPHSTETLTHRKMTLNMAERSNKSQKVKVLNIVGNNPEEAKRDMIRKEEEKLRAAARRETQQRKLKDRQRAAGLSHSFLEGYESEEGDSLTAIKNRYNKGGRDVPLIGHSSDEESDSGHRLDKAKLDSDEDSSDMDAKDKKASKKKIVSDEESD</sequence>
<dbReference type="GO" id="GO:1990269">
    <property type="term" value="F:RNA polymerase II C-terminal domain phosphoserine binding"/>
    <property type="evidence" value="ECO:0007669"/>
    <property type="project" value="TreeGrafter"/>
</dbReference>
<proteinExistence type="predicted"/>
<evidence type="ECO:0000313" key="2">
    <source>
        <dbReference type="EMBL" id="TKR77478.1"/>
    </source>
</evidence>
<comment type="caution">
    <text evidence="2">The sequence shown here is derived from an EMBL/GenBank/DDBJ whole genome shotgun (WGS) entry which is preliminary data.</text>
</comment>
<reference evidence="2 3" key="2">
    <citation type="journal article" date="2019" name="G3 (Bethesda)">
        <title>Hybrid Assembly of the Genome of the Entomopathogenic Nematode Steinernema carpocapsae Identifies the X-Chromosome.</title>
        <authorList>
            <person name="Serra L."/>
            <person name="Macchietto M."/>
            <person name="Macias-Munoz A."/>
            <person name="McGill C.J."/>
            <person name="Rodriguez I.M."/>
            <person name="Rodriguez B."/>
            <person name="Murad R."/>
            <person name="Mortazavi A."/>
        </authorList>
    </citation>
    <scope>NUCLEOTIDE SEQUENCE [LARGE SCALE GENOMIC DNA]</scope>
    <source>
        <strain evidence="2 3">ALL</strain>
    </source>
</reference>
<evidence type="ECO:0000256" key="1">
    <source>
        <dbReference type="SAM" id="MobiDB-lite"/>
    </source>
</evidence>
<feature type="compositionally biased region" description="Acidic residues" evidence="1">
    <location>
        <begin position="174"/>
        <end position="188"/>
    </location>
</feature>
<feature type="region of interest" description="Disordered" evidence="1">
    <location>
        <begin position="420"/>
        <end position="478"/>
    </location>
</feature>